<dbReference type="HOGENOM" id="CLU_059949_0_0_1"/>
<dbReference type="SUPFAM" id="SSF51735">
    <property type="entry name" value="NAD(P)-binding Rossmann-fold domains"/>
    <property type="match status" value="1"/>
</dbReference>
<dbReference type="InterPro" id="IPR036291">
    <property type="entry name" value="NAD(P)-bd_dom_sf"/>
</dbReference>
<reference evidence="5" key="1">
    <citation type="journal article" date="2014" name="Proc. Natl. Acad. Sci. U.S.A.">
        <title>Extensive sampling of basidiomycete genomes demonstrates inadequacy of the white-rot/brown-rot paradigm for wood decay fungi.</title>
        <authorList>
            <person name="Riley R."/>
            <person name="Salamov A.A."/>
            <person name="Brown D.W."/>
            <person name="Nagy L.G."/>
            <person name="Floudas D."/>
            <person name="Held B.W."/>
            <person name="Levasseur A."/>
            <person name="Lombard V."/>
            <person name="Morin E."/>
            <person name="Otillar R."/>
            <person name="Lindquist E.A."/>
            <person name="Sun H."/>
            <person name="LaButti K.M."/>
            <person name="Schmutz J."/>
            <person name="Jabbour D."/>
            <person name="Luo H."/>
            <person name="Baker S.E."/>
            <person name="Pisabarro A.G."/>
            <person name="Walton J.D."/>
            <person name="Blanchette R.A."/>
            <person name="Henrissat B."/>
            <person name="Martin F."/>
            <person name="Cullen D."/>
            <person name="Hibbett D.S."/>
            <person name="Grigoriev I.V."/>
        </authorList>
    </citation>
    <scope>NUCLEOTIDE SEQUENCE [LARGE SCALE GENOMIC DNA]</scope>
    <source>
        <strain evidence="5">FD-172 SS1</strain>
    </source>
</reference>
<dbReference type="Pfam" id="PF05368">
    <property type="entry name" value="NmrA"/>
    <property type="match status" value="1"/>
</dbReference>
<dbReference type="InterPro" id="IPR008030">
    <property type="entry name" value="NmrA-like"/>
</dbReference>
<organism evidence="4 5">
    <name type="scientific">Botryobasidium botryosum (strain FD-172 SS1)</name>
    <dbReference type="NCBI Taxonomy" id="930990"/>
    <lineage>
        <taxon>Eukaryota</taxon>
        <taxon>Fungi</taxon>
        <taxon>Dikarya</taxon>
        <taxon>Basidiomycota</taxon>
        <taxon>Agaricomycotina</taxon>
        <taxon>Agaricomycetes</taxon>
        <taxon>Cantharellales</taxon>
        <taxon>Botryobasidiaceae</taxon>
        <taxon>Botryobasidium</taxon>
    </lineage>
</organism>
<keyword evidence="5" id="KW-1185">Reference proteome</keyword>
<evidence type="ECO:0000256" key="2">
    <source>
        <dbReference type="ARBA" id="ARBA00023002"/>
    </source>
</evidence>
<evidence type="ECO:0000313" key="5">
    <source>
        <dbReference type="Proteomes" id="UP000027195"/>
    </source>
</evidence>
<evidence type="ECO:0000313" key="4">
    <source>
        <dbReference type="EMBL" id="KDQ21815.1"/>
    </source>
</evidence>
<name>A0A067N4F6_BOTB1</name>
<dbReference type="EMBL" id="KL198016">
    <property type="protein sequence ID" value="KDQ21815.1"/>
    <property type="molecule type" value="Genomic_DNA"/>
</dbReference>
<dbReference type="PANTHER" id="PTHR47706:SF6">
    <property type="entry name" value="NMRA-LIKE FAMILY PROTEIN (AFU_ORTHOLOGUE AFUA_6G00280)"/>
    <property type="match status" value="1"/>
</dbReference>
<sequence>MTPSKNSILVLGAGELGMHVLRELSKPRWGHHDIAVLLRPSTIDTTNEQKRADITELRKLGIRLLPGDLVAQSASELAELFAGYDTVIGCTGFAAGPGVQLKVTQAALQAGVPRWFPWQFGVDYDALGKGSAQDLFDEQLDVRALLRAQTRTEWVIVSTGVFTSFLFDPSFNVVDFDAGVVHALGSWDNRITVTTVEDIARLTAEIIHAEPKFANEVVYTAGDTCSYAQVADIVDSILESKGRPKAERIVWDLPTLREGLRQNPDDTCTKYRDVFAHGKGAAWDMEQTFNYQRGIPVVSAKEWAQKNL</sequence>
<evidence type="ECO:0000256" key="1">
    <source>
        <dbReference type="ARBA" id="ARBA00022857"/>
    </source>
</evidence>
<dbReference type="CDD" id="cd05259">
    <property type="entry name" value="PCBER_SDR_a"/>
    <property type="match status" value="1"/>
</dbReference>
<feature type="domain" description="NmrA-like" evidence="3">
    <location>
        <begin position="5"/>
        <end position="235"/>
    </location>
</feature>
<dbReference type="InterPro" id="IPR051609">
    <property type="entry name" value="NmrA/Isoflavone_reductase-like"/>
</dbReference>
<dbReference type="Gene3D" id="3.40.50.720">
    <property type="entry name" value="NAD(P)-binding Rossmann-like Domain"/>
    <property type="match status" value="1"/>
</dbReference>
<dbReference type="OrthoDB" id="5283654at2759"/>
<dbReference type="PANTHER" id="PTHR47706">
    <property type="entry name" value="NMRA-LIKE FAMILY PROTEIN"/>
    <property type="match status" value="1"/>
</dbReference>
<dbReference type="Proteomes" id="UP000027195">
    <property type="component" value="Unassembled WGS sequence"/>
</dbReference>
<accession>A0A067N4F6</accession>
<dbReference type="InParanoid" id="A0A067N4F6"/>
<dbReference type="STRING" id="930990.A0A067N4F6"/>
<protein>
    <recommendedName>
        <fullName evidence="3">NmrA-like domain-containing protein</fullName>
    </recommendedName>
</protein>
<dbReference type="InterPro" id="IPR045312">
    <property type="entry name" value="PCBER-like"/>
</dbReference>
<evidence type="ECO:0000259" key="3">
    <source>
        <dbReference type="Pfam" id="PF05368"/>
    </source>
</evidence>
<dbReference type="Gene3D" id="3.90.25.10">
    <property type="entry name" value="UDP-galactose 4-epimerase, domain 1"/>
    <property type="match status" value="1"/>
</dbReference>
<gene>
    <name evidence="4" type="ORF">BOTBODRAFT_26226</name>
</gene>
<dbReference type="GO" id="GO:0016491">
    <property type="term" value="F:oxidoreductase activity"/>
    <property type="evidence" value="ECO:0007669"/>
    <property type="project" value="UniProtKB-KW"/>
</dbReference>
<dbReference type="AlphaFoldDB" id="A0A067N4F6"/>
<keyword evidence="2" id="KW-0560">Oxidoreductase</keyword>
<keyword evidence="1" id="KW-0521">NADP</keyword>
<proteinExistence type="predicted"/>